<evidence type="ECO:0000313" key="1">
    <source>
        <dbReference type="EMBL" id="MEQ2213843.1"/>
    </source>
</evidence>
<dbReference type="Proteomes" id="UP001434883">
    <property type="component" value="Unassembled WGS sequence"/>
</dbReference>
<keyword evidence="2" id="KW-1185">Reference proteome</keyword>
<protein>
    <submittedName>
        <fullName evidence="1">Uncharacterized protein</fullName>
    </submittedName>
</protein>
<dbReference type="EMBL" id="JAHRIN010063665">
    <property type="protein sequence ID" value="MEQ2213843.1"/>
    <property type="molecule type" value="Genomic_DNA"/>
</dbReference>
<sequence length="137" mass="15464">MDTVDLVSSHGLPVCNLVISDQVFLDHMPVLFEMNLSCIKAKLCAAARFCHVFNSSTAGQFSSVYNEVCHPRNGAINLMISAHALPPPTKQFWVLWVHYKIRHPRPKSESWLNSDTQAARRELSADGRLINYRSVQI</sequence>
<comment type="caution">
    <text evidence="1">The sequence shown here is derived from an EMBL/GenBank/DDBJ whole genome shotgun (WGS) entry which is preliminary data.</text>
</comment>
<gene>
    <name evidence="1" type="ORF">XENOCAPTIV_021967</name>
</gene>
<reference evidence="1 2" key="1">
    <citation type="submission" date="2021-06" db="EMBL/GenBank/DDBJ databases">
        <authorList>
            <person name="Palmer J.M."/>
        </authorList>
    </citation>
    <scope>NUCLEOTIDE SEQUENCE [LARGE SCALE GENOMIC DNA]</scope>
    <source>
        <strain evidence="1 2">XC_2019</strain>
        <tissue evidence="1">Muscle</tissue>
    </source>
</reference>
<accession>A0ABV0S045</accession>
<name>A0ABV0S045_9TELE</name>
<organism evidence="1 2">
    <name type="scientific">Xenoophorus captivus</name>
    <dbReference type="NCBI Taxonomy" id="1517983"/>
    <lineage>
        <taxon>Eukaryota</taxon>
        <taxon>Metazoa</taxon>
        <taxon>Chordata</taxon>
        <taxon>Craniata</taxon>
        <taxon>Vertebrata</taxon>
        <taxon>Euteleostomi</taxon>
        <taxon>Actinopterygii</taxon>
        <taxon>Neopterygii</taxon>
        <taxon>Teleostei</taxon>
        <taxon>Neoteleostei</taxon>
        <taxon>Acanthomorphata</taxon>
        <taxon>Ovalentaria</taxon>
        <taxon>Atherinomorphae</taxon>
        <taxon>Cyprinodontiformes</taxon>
        <taxon>Goodeidae</taxon>
        <taxon>Xenoophorus</taxon>
    </lineage>
</organism>
<proteinExistence type="predicted"/>
<evidence type="ECO:0000313" key="2">
    <source>
        <dbReference type="Proteomes" id="UP001434883"/>
    </source>
</evidence>